<sequence>MTSATIWRQSILNDRHRELGSKLEESWNDMAIPQHYATDPYVETETVRTRAGLFDVSALKIIDLSGPDSLAFLNKLLTADIAKIPAGRSMISSIVDDEGGLIDDVLVYVDGDGKFRLSHGGGALEDALPVVAQGFDVTFSRDNDVHILSLQGPLALDILSPHTPMVLKDLPYFGHGKTTLFGIPVSLARGGYSAERGYEVFCAAKDAVFLWDKILEVGKPFGAMPVSWDCLDIVRVEGSLLFFPFDMPHKDTTPFEVLMDWSVDLSKPDFRGKAALLARKGTERTHQAGLEVLAAKAITPGAKIFKDGAEVGVVNSTTYSRHLMKSLALVSLRPDVTALGTPLTVLDGDESFEANVVRTPFYDPMRLRTHPLEERA</sequence>
<name>A0A9W6CLV1_XANFL</name>
<dbReference type="EMBL" id="BSDO01000003">
    <property type="protein sequence ID" value="GLI22780.1"/>
    <property type="molecule type" value="Genomic_DNA"/>
</dbReference>
<comment type="caution">
    <text evidence="4">The sequence shown here is derived from an EMBL/GenBank/DDBJ whole genome shotgun (WGS) entry which is preliminary data.</text>
</comment>
<dbReference type="EMBL" id="JAVDPY010000004">
    <property type="protein sequence ID" value="MDR6334062.1"/>
    <property type="molecule type" value="Genomic_DNA"/>
</dbReference>
<dbReference type="PANTHER" id="PTHR43757:SF2">
    <property type="entry name" value="AMINOMETHYLTRANSFERASE, MITOCHONDRIAL"/>
    <property type="match status" value="1"/>
</dbReference>
<dbReference type="InterPro" id="IPR028896">
    <property type="entry name" value="GcvT/YgfZ/DmdA"/>
</dbReference>
<dbReference type="RefSeq" id="WP_281807684.1">
    <property type="nucleotide sequence ID" value="NZ_BSDO01000003.1"/>
</dbReference>
<dbReference type="InterPro" id="IPR027266">
    <property type="entry name" value="TrmE/GcvT-like"/>
</dbReference>
<evidence type="ECO:0000256" key="1">
    <source>
        <dbReference type="PIRSR" id="PIRSR006487-1"/>
    </source>
</evidence>
<evidence type="ECO:0000259" key="2">
    <source>
        <dbReference type="Pfam" id="PF01571"/>
    </source>
</evidence>
<keyword evidence="7" id="KW-1185">Reference proteome</keyword>
<feature type="domain" description="GCVT N-terminal" evidence="2">
    <location>
        <begin position="13"/>
        <end position="267"/>
    </location>
</feature>
<dbReference type="GO" id="GO:0004047">
    <property type="term" value="F:aminomethyltransferase activity"/>
    <property type="evidence" value="ECO:0007669"/>
    <property type="project" value="UniProtKB-EC"/>
</dbReference>
<dbReference type="PIRSF" id="PIRSF006487">
    <property type="entry name" value="GcvT"/>
    <property type="match status" value="1"/>
</dbReference>
<keyword evidence="5" id="KW-0808">Transferase</keyword>
<dbReference type="AlphaFoldDB" id="A0A9W6CLV1"/>
<dbReference type="SUPFAM" id="SSF101790">
    <property type="entry name" value="Aminomethyltransferase beta-barrel domain"/>
    <property type="match status" value="1"/>
</dbReference>
<accession>A0A9W6CLV1</accession>
<dbReference type="Proteomes" id="UP001144397">
    <property type="component" value="Unassembled WGS sequence"/>
</dbReference>
<evidence type="ECO:0000313" key="5">
    <source>
        <dbReference type="EMBL" id="MDR6334062.1"/>
    </source>
</evidence>
<dbReference type="Pfam" id="PF01571">
    <property type="entry name" value="GCV_T"/>
    <property type="match status" value="1"/>
</dbReference>
<reference evidence="5 7" key="2">
    <citation type="submission" date="2023-07" db="EMBL/GenBank/DDBJ databases">
        <title>Genomic Encyclopedia of Type Strains, Phase IV (KMG-IV): sequencing the most valuable type-strain genomes for metagenomic binning, comparative biology and taxonomic classification.</title>
        <authorList>
            <person name="Goeker M."/>
        </authorList>
    </citation>
    <scope>NUCLEOTIDE SEQUENCE [LARGE SCALE GENOMIC DNA]</scope>
    <source>
        <strain evidence="5 7">DSM 338</strain>
    </source>
</reference>
<evidence type="ECO:0000313" key="6">
    <source>
        <dbReference type="Proteomes" id="UP001144397"/>
    </source>
</evidence>
<evidence type="ECO:0000313" key="4">
    <source>
        <dbReference type="EMBL" id="GLI22780.1"/>
    </source>
</evidence>
<proteinExistence type="predicted"/>
<dbReference type="GO" id="GO:0005829">
    <property type="term" value="C:cytosol"/>
    <property type="evidence" value="ECO:0007669"/>
    <property type="project" value="TreeGrafter"/>
</dbReference>
<protein>
    <submittedName>
        <fullName evidence="4">Aminomethyltransferase</fullName>
        <ecNumber evidence="5">2.1.2.10</ecNumber>
    </submittedName>
</protein>
<dbReference type="PANTHER" id="PTHR43757">
    <property type="entry name" value="AMINOMETHYLTRANSFERASE"/>
    <property type="match status" value="1"/>
</dbReference>
<gene>
    <name evidence="5" type="ORF">GGQ86_002538</name>
    <name evidence="4" type="ORF">XFLAVUS301_24540</name>
</gene>
<dbReference type="InterPro" id="IPR013977">
    <property type="entry name" value="GcvT_C"/>
</dbReference>
<dbReference type="InterPro" id="IPR006222">
    <property type="entry name" value="GCVT_N"/>
</dbReference>
<feature type="domain" description="Aminomethyltransferase C-terminal" evidence="3">
    <location>
        <begin position="288"/>
        <end position="363"/>
    </location>
</feature>
<dbReference type="InterPro" id="IPR029043">
    <property type="entry name" value="GcvT/YgfZ_C"/>
</dbReference>
<feature type="binding site" evidence="1">
    <location>
        <position position="199"/>
    </location>
    <ligand>
        <name>substrate</name>
    </ligand>
</feature>
<dbReference type="Proteomes" id="UP001245370">
    <property type="component" value="Unassembled WGS sequence"/>
</dbReference>
<dbReference type="Gene3D" id="3.30.1360.120">
    <property type="entry name" value="Probable tRNA modification gtpase trme, domain 1"/>
    <property type="match status" value="1"/>
</dbReference>
<evidence type="ECO:0000313" key="7">
    <source>
        <dbReference type="Proteomes" id="UP001245370"/>
    </source>
</evidence>
<dbReference type="GeneID" id="95763240"/>
<dbReference type="EC" id="2.1.2.10" evidence="5"/>
<evidence type="ECO:0000259" key="3">
    <source>
        <dbReference type="Pfam" id="PF08669"/>
    </source>
</evidence>
<organism evidence="4 6">
    <name type="scientific">Xanthobacter flavus</name>
    <dbReference type="NCBI Taxonomy" id="281"/>
    <lineage>
        <taxon>Bacteria</taxon>
        <taxon>Pseudomonadati</taxon>
        <taxon>Pseudomonadota</taxon>
        <taxon>Alphaproteobacteria</taxon>
        <taxon>Hyphomicrobiales</taxon>
        <taxon>Xanthobacteraceae</taxon>
        <taxon>Xanthobacter</taxon>
    </lineage>
</organism>
<dbReference type="SUPFAM" id="SSF103025">
    <property type="entry name" value="Folate-binding domain"/>
    <property type="match status" value="1"/>
</dbReference>
<reference evidence="4" key="1">
    <citation type="submission" date="2022-12" db="EMBL/GenBank/DDBJ databases">
        <title>Reference genome sequencing for broad-spectrum identification of bacterial and archaeal isolates by mass spectrometry.</title>
        <authorList>
            <person name="Sekiguchi Y."/>
            <person name="Tourlousse D.M."/>
        </authorList>
    </citation>
    <scope>NUCLEOTIDE SEQUENCE</scope>
    <source>
        <strain evidence="4">301</strain>
    </source>
</reference>
<dbReference type="Pfam" id="PF08669">
    <property type="entry name" value="GCV_T_C"/>
    <property type="match status" value="1"/>
</dbReference>